<accession>A0A5C5YU98</accession>
<proteinExistence type="predicted"/>
<reference evidence="3 4" key="1">
    <citation type="submission" date="2019-02" db="EMBL/GenBank/DDBJ databases">
        <title>Deep-cultivation of Planctomycetes and their phenomic and genomic characterization uncovers novel biology.</title>
        <authorList>
            <person name="Wiegand S."/>
            <person name="Jogler M."/>
            <person name="Boedeker C."/>
            <person name="Pinto D."/>
            <person name="Vollmers J."/>
            <person name="Rivas-Marin E."/>
            <person name="Kohn T."/>
            <person name="Peeters S.H."/>
            <person name="Heuer A."/>
            <person name="Rast P."/>
            <person name="Oberbeckmann S."/>
            <person name="Bunk B."/>
            <person name="Jeske O."/>
            <person name="Meyerdierks A."/>
            <person name="Storesund J.E."/>
            <person name="Kallscheuer N."/>
            <person name="Luecker S."/>
            <person name="Lage O.M."/>
            <person name="Pohl T."/>
            <person name="Merkel B.J."/>
            <person name="Hornburger P."/>
            <person name="Mueller R.-W."/>
            <person name="Bruemmer F."/>
            <person name="Labrenz M."/>
            <person name="Spormann A.M."/>
            <person name="Op Den Camp H."/>
            <person name="Overmann J."/>
            <person name="Amann R."/>
            <person name="Jetten M.S.M."/>
            <person name="Mascher T."/>
            <person name="Medema M.H."/>
            <person name="Devos D.P."/>
            <person name="Kaster A.-K."/>
            <person name="Ovreas L."/>
            <person name="Rohde M."/>
            <person name="Galperin M.Y."/>
            <person name="Jogler C."/>
        </authorList>
    </citation>
    <scope>NUCLEOTIDE SEQUENCE [LARGE SCALE GENOMIC DNA]</scope>
    <source>
        <strain evidence="3 4">Pla100</strain>
    </source>
</reference>
<sequence>MTILFQAGMSNAIIATVLALLVMLLTLKSRQPAWTHALWVLVLLKLVTPSLVWFNFELPQLASNELSPIPRVVDQPITIGSEMGMIGQVQVPVEASSEGPLVAQEKMTSTGVLGTVPWTTIMLSLWVAGAVFATVRYSLQWMKIRRWVHRGTTASKSVDSMVVQVASRIGLRRVPQVAMVQKVVTPSVFALGFRSTLVLPESLLARVTDDELETIIAHELVHLHRGDGWVGLIEMLSAALFWWHPIVPWVRRKIHQAAEEACDAWVTSVFPDAAQAYASAMLKTVDFLSAEKCQSMPLMTGMGDVASLSRRMRRISGTPVSPALSWRGRTALVVIATALLPLGLLTIPESVAQQPSAEVADPFGGGTVDPFGKGTTIQPQPAVPAIPLQVTKPIAVKDIDPSGVEAALRKGMSQKVTIEAMDEPLANVLASLKQDFGVPLFVDSQSLEELGMTPDIPVTISLKNVSLRSALRLMLRPFDLTYMIKDEVIQITTSEAAEYSLTLRAYALPAVLKDKMEKVASALTASVSPDIWEELGGPCSLSMIDNVIVVSGTEDVHAEVDEFIKKVETAFIRRIEADAKAKPKSTGN</sequence>
<dbReference type="Pfam" id="PF05569">
    <property type="entry name" value="Peptidase_M56"/>
    <property type="match status" value="1"/>
</dbReference>
<dbReference type="PANTHER" id="PTHR34978">
    <property type="entry name" value="POSSIBLE SENSOR-TRANSDUCER PROTEIN BLAR"/>
    <property type="match status" value="1"/>
</dbReference>
<organism evidence="3 4">
    <name type="scientific">Neorhodopirellula pilleata</name>
    <dbReference type="NCBI Taxonomy" id="2714738"/>
    <lineage>
        <taxon>Bacteria</taxon>
        <taxon>Pseudomonadati</taxon>
        <taxon>Planctomycetota</taxon>
        <taxon>Planctomycetia</taxon>
        <taxon>Pirellulales</taxon>
        <taxon>Pirellulaceae</taxon>
        <taxon>Neorhodopirellula</taxon>
    </lineage>
</organism>
<name>A0A5C5YU98_9BACT</name>
<feature type="transmembrane region" description="Helical" evidence="1">
    <location>
        <begin position="6"/>
        <end position="25"/>
    </location>
</feature>
<feature type="transmembrane region" description="Helical" evidence="1">
    <location>
        <begin position="37"/>
        <end position="56"/>
    </location>
</feature>
<evidence type="ECO:0000259" key="2">
    <source>
        <dbReference type="Pfam" id="PF05569"/>
    </source>
</evidence>
<dbReference type="PANTHER" id="PTHR34978:SF3">
    <property type="entry name" value="SLR0241 PROTEIN"/>
    <property type="match status" value="1"/>
</dbReference>
<dbReference type="Gene3D" id="3.30.2010.10">
    <property type="entry name" value="Metalloproteases ('zincins'), catalytic domain"/>
    <property type="match status" value="1"/>
</dbReference>
<dbReference type="InterPro" id="IPR008756">
    <property type="entry name" value="Peptidase_M56"/>
</dbReference>
<feature type="transmembrane region" description="Helical" evidence="1">
    <location>
        <begin position="116"/>
        <end position="139"/>
    </location>
</feature>
<protein>
    <submittedName>
        <fullName evidence="3">Methicillin resistance mecR1 protein</fullName>
    </submittedName>
</protein>
<keyword evidence="4" id="KW-1185">Reference proteome</keyword>
<dbReference type="InterPro" id="IPR052173">
    <property type="entry name" value="Beta-lactam_resp_regulator"/>
</dbReference>
<gene>
    <name evidence="3" type="primary">mecR1</name>
    <name evidence="3" type="ORF">Pla100_63060</name>
</gene>
<evidence type="ECO:0000256" key="1">
    <source>
        <dbReference type="SAM" id="Phobius"/>
    </source>
</evidence>
<dbReference type="Proteomes" id="UP000316213">
    <property type="component" value="Unassembled WGS sequence"/>
</dbReference>
<dbReference type="AlphaFoldDB" id="A0A5C5YU98"/>
<dbReference type="OrthoDB" id="291047at2"/>
<keyword evidence="1" id="KW-0812">Transmembrane</keyword>
<dbReference type="CDD" id="cd07341">
    <property type="entry name" value="M56_BlaR1_MecR1_like"/>
    <property type="match status" value="1"/>
</dbReference>
<dbReference type="RefSeq" id="WP_146583078.1">
    <property type="nucleotide sequence ID" value="NZ_SJPM01000054.1"/>
</dbReference>
<evidence type="ECO:0000313" key="3">
    <source>
        <dbReference type="EMBL" id="TWT78589.1"/>
    </source>
</evidence>
<keyword evidence="1" id="KW-0472">Membrane</keyword>
<evidence type="ECO:0000313" key="4">
    <source>
        <dbReference type="Proteomes" id="UP000316213"/>
    </source>
</evidence>
<comment type="caution">
    <text evidence="3">The sequence shown here is derived from an EMBL/GenBank/DDBJ whole genome shotgun (WGS) entry which is preliminary data.</text>
</comment>
<keyword evidence="1" id="KW-1133">Transmembrane helix</keyword>
<feature type="domain" description="Peptidase M56" evidence="2">
    <location>
        <begin position="10"/>
        <end position="293"/>
    </location>
</feature>
<dbReference type="EMBL" id="SJPM01000054">
    <property type="protein sequence ID" value="TWT78589.1"/>
    <property type="molecule type" value="Genomic_DNA"/>
</dbReference>